<proteinExistence type="predicted"/>
<dbReference type="Proteomes" id="UP001642720">
    <property type="component" value="Unassembled WGS sequence"/>
</dbReference>
<sequence>MRLGYKGIGVLLSSDVALHGPQDVTERASQPSNQARKPAAECRQSQPVGVEKRGDPRRQTPHTSVVGQTRGVIQAQSTGPSTILSARESPGRVSPAGGFRFRPPDR</sequence>
<dbReference type="RefSeq" id="XP_073558847.1">
    <property type="nucleotide sequence ID" value="XM_073702566.1"/>
</dbReference>
<feature type="compositionally biased region" description="Polar residues" evidence="1">
    <location>
        <begin position="74"/>
        <end position="84"/>
    </location>
</feature>
<keyword evidence="3" id="KW-1185">Reference proteome</keyword>
<organism evidence="2 3">
    <name type="scientific">Trichoderma ghanense</name>
    <dbReference type="NCBI Taxonomy" id="65468"/>
    <lineage>
        <taxon>Eukaryota</taxon>
        <taxon>Fungi</taxon>
        <taxon>Dikarya</taxon>
        <taxon>Ascomycota</taxon>
        <taxon>Pezizomycotina</taxon>
        <taxon>Sordariomycetes</taxon>
        <taxon>Hypocreomycetidae</taxon>
        <taxon>Hypocreales</taxon>
        <taxon>Hypocreaceae</taxon>
        <taxon>Trichoderma</taxon>
    </lineage>
</organism>
<name>A0ABY2H3N6_9HYPO</name>
<evidence type="ECO:0000313" key="3">
    <source>
        <dbReference type="Proteomes" id="UP001642720"/>
    </source>
</evidence>
<accession>A0ABY2H3N6</accession>
<feature type="region of interest" description="Disordered" evidence="1">
    <location>
        <begin position="22"/>
        <end position="106"/>
    </location>
</feature>
<evidence type="ECO:0000256" key="1">
    <source>
        <dbReference type="SAM" id="MobiDB-lite"/>
    </source>
</evidence>
<dbReference type="GeneID" id="300577016"/>
<evidence type="ECO:0000313" key="2">
    <source>
        <dbReference type="EMBL" id="TFB02646.1"/>
    </source>
</evidence>
<comment type="caution">
    <text evidence="2">The sequence shown here is derived from an EMBL/GenBank/DDBJ whole genome shotgun (WGS) entry which is preliminary data.</text>
</comment>
<dbReference type="EMBL" id="PPTA01000006">
    <property type="protein sequence ID" value="TFB02646.1"/>
    <property type="molecule type" value="Genomic_DNA"/>
</dbReference>
<gene>
    <name evidence="2" type="ORF">CCMA1212_005301</name>
</gene>
<protein>
    <submittedName>
        <fullName evidence="2">Uncharacterized protein</fullName>
    </submittedName>
</protein>
<reference evidence="2 3" key="1">
    <citation type="submission" date="2018-01" db="EMBL/GenBank/DDBJ databases">
        <title>Genome characterization of the sugarcane-associated fungus Trichoderma ghanense CCMA-1212 and their application in lignocelulose bioconversion.</title>
        <authorList>
            <person name="Steindorff A.S."/>
            <person name="Mendes T.D."/>
            <person name="Vilela E.S.D."/>
            <person name="Rodrigues D.S."/>
            <person name="Formighieri E.F."/>
            <person name="Melo I.S."/>
            <person name="Favaro L.C.L."/>
        </authorList>
    </citation>
    <scope>NUCLEOTIDE SEQUENCE [LARGE SCALE GENOMIC DNA]</scope>
    <source>
        <strain evidence="2 3">CCMA-1212</strain>
    </source>
</reference>